<proteinExistence type="predicted"/>
<evidence type="ECO:0000256" key="1">
    <source>
        <dbReference type="ARBA" id="ARBA00022723"/>
    </source>
</evidence>
<dbReference type="Proteomes" id="UP001637994">
    <property type="component" value="Unassembled WGS sequence"/>
</dbReference>
<dbReference type="PROSITE" id="PS01090">
    <property type="entry name" value="TATD_2"/>
    <property type="match status" value="1"/>
</dbReference>
<dbReference type="EC" id="3.1.-.-" evidence="3"/>
<gene>
    <name evidence="3" type="ORF">ACCQ42_07675</name>
</gene>
<dbReference type="GO" id="GO:0016787">
    <property type="term" value="F:hydrolase activity"/>
    <property type="evidence" value="ECO:0007669"/>
    <property type="project" value="UniProtKB-KW"/>
</dbReference>
<dbReference type="InterPro" id="IPR015991">
    <property type="entry name" value="TatD/YcfH-like"/>
</dbReference>
<dbReference type="PANTHER" id="PTHR46124">
    <property type="entry name" value="D-AMINOACYL-TRNA DEACYLASE"/>
    <property type="match status" value="1"/>
</dbReference>
<dbReference type="SUPFAM" id="SSF51556">
    <property type="entry name" value="Metallo-dependent hydrolases"/>
    <property type="match status" value="1"/>
</dbReference>
<dbReference type="RefSeq" id="WP_410035825.1">
    <property type="nucleotide sequence ID" value="NZ_JBGMEF010000029.1"/>
</dbReference>
<dbReference type="Gene3D" id="3.20.20.140">
    <property type="entry name" value="Metal-dependent hydrolases"/>
    <property type="match status" value="1"/>
</dbReference>
<evidence type="ECO:0000313" key="4">
    <source>
        <dbReference type="Proteomes" id="UP001637994"/>
    </source>
</evidence>
<keyword evidence="2 3" id="KW-0378">Hydrolase</keyword>
<organism evidence="3 4">
    <name type="scientific">Anaerococcus kampingae</name>
    <dbReference type="NCBI Taxonomy" id="3115614"/>
    <lineage>
        <taxon>Bacteria</taxon>
        <taxon>Bacillati</taxon>
        <taxon>Bacillota</taxon>
        <taxon>Tissierellia</taxon>
        <taxon>Tissierellales</taxon>
        <taxon>Peptoniphilaceae</taxon>
        <taxon>Anaerococcus</taxon>
    </lineage>
</organism>
<dbReference type="CDD" id="cd01310">
    <property type="entry name" value="TatD_DNAse"/>
    <property type="match status" value="1"/>
</dbReference>
<sequence length="252" mass="28839">MKLIDSHAHLTSEEFDQDRLFILRDLSNFFVEAVVNPGTNLANSRANIALAKDFDNFYAQVGIHPSDVDQMGENDLEEIERLAKEGAVAIGEIGLDYYWTTETKALQKEVFIKQLEMARRLDLPVVIHNRDATEDIMEILKDYTDLKVQIHCFSTDEKTLETYMDWGFYISLGGVVTYKDGLNEKQAAALVPLDRLMLETDSPYLTPKTFRGLRNDPRRIIEVAQKIAEIRGQKLSTIAKWTSKNAKEFFNL</sequence>
<dbReference type="PROSITE" id="PS01091">
    <property type="entry name" value="TATD_3"/>
    <property type="match status" value="1"/>
</dbReference>
<keyword evidence="4" id="KW-1185">Reference proteome</keyword>
<dbReference type="InterPro" id="IPR032466">
    <property type="entry name" value="Metal_Hydrolase"/>
</dbReference>
<evidence type="ECO:0000313" key="3">
    <source>
        <dbReference type="EMBL" id="MFO3667647.1"/>
    </source>
</evidence>
<evidence type="ECO:0000256" key="2">
    <source>
        <dbReference type="ARBA" id="ARBA00022801"/>
    </source>
</evidence>
<name>A0ABW9ME90_9FIRM</name>
<dbReference type="NCBIfam" id="TIGR00010">
    <property type="entry name" value="YchF/TatD family DNA exonuclease"/>
    <property type="match status" value="1"/>
</dbReference>
<reference evidence="3 4" key="1">
    <citation type="journal article" date="2025" name="Anaerobe">
        <title>Description of Anaerococcus kampingiae sp. nov., Anaerococcus groningensis sp. nov., Anaerococcus martiniensis sp. nov., and Anaerococcus cruorum sp. nov., isolated from human clinical specimens.</title>
        <authorList>
            <person name="Boiten K.E."/>
            <person name="Meijer J."/>
            <person name="van Wezel E.M."/>
            <person name="Veloo A.C.M."/>
        </authorList>
    </citation>
    <scope>NUCLEOTIDE SEQUENCE [LARGE SCALE GENOMIC DNA]</scope>
    <source>
        <strain evidence="3 4">ENR0874</strain>
    </source>
</reference>
<dbReference type="PANTHER" id="PTHR46124:SF2">
    <property type="entry name" value="D-AMINOACYL-TRNA DEACYLASE"/>
    <property type="match status" value="1"/>
</dbReference>
<dbReference type="Pfam" id="PF01026">
    <property type="entry name" value="TatD_DNase"/>
    <property type="match status" value="1"/>
</dbReference>
<dbReference type="PIRSF" id="PIRSF005902">
    <property type="entry name" value="DNase_TatD"/>
    <property type="match status" value="1"/>
</dbReference>
<comment type="caution">
    <text evidence="3">The sequence shown here is derived from an EMBL/GenBank/DDBJ whole genome shotgun (WGS) entry which is preliminary data.</text>
</comment>
<accession>A0ABW9ME90</accession>
<dbReference type="EMBL" id="JBGMEF010000029">
    <property type="protein sequence ID" value="MFO3667647.1"/>
    <property type="molecule type" value="Genomic_DNA"/>
</dbReference>
<dbReference type="InterPro" id="IPR001130">
    <property type="entry name" value="TatD-like"/>
</dbReference>
<keyword evidence="1" id="KW-0479">Metal-binding</keyword>
<protein>
    <submittedName>
        <fullName evidence="3">TatD family hydrolase</fullName>
        <ecNumber evidence="3">3.1.-.-</ecNumber>
    </submittedName>
</protein>
<dbReference type="InterPro" id="IPR018228">
    <property type="entry name" value="DNase_TatD-rel_CS"/>
</dbReference>